<dbReference type="Proteomes" id="UP000241890">
    <property type="component" value="Unassembled WGS sequence"/>
</dbReference>
<evidence type="ECO:0000313" key="2">
    <source>
        <dbReference type="EMBL" id="GBG31272.1"/>
    </source>
</evidence>
<protein>
    <submittedName>
        <fullName evidence="2">Uncharacterized protein</fullName>
    </submittedName>
</protein>
<sequence length="348" mass="38092">MLQLALRPVDRTDVAALGRRAGAAANEGLRDGHFLVSLACTAAAIAGVVAWMRQPVDPSVLQLAVGIVILATMYRPDSAQAAKREALRQMQAALSYFVAAEREIFREVRTSRNALAQEFNILQQQIDDHGGWWRSWTSFLRYERIIRDTSTLEHLALRTSNAVGSALSGPLAESLVQTRGFGPIVFVCLASPVAGQTQRQLALALLASPQKPPMHLRVFGIYFFGTLVTRFSAAHAVVSLFPDTIESPRIVDMRADLLRLQALVKVKKHELKRITHGQLRLEHPLRKTQTKKKVPTNAKTATSIPKPDAATPNSLPQTKADEQSNQKRAHIDMQGPAKVPKAAVASAA</sequence>
<organism evidence="2 3">
    <name type="scientific">Hondaea fermentalgiana</name>
    <dbReference type="NCBI Taxonomy" id="2315210"/>
    <lineage>
        <taxon>Eukaryota</taxon>
        <taxon>Sar</taxon>
        <taxon>Stramenopiles</taxon>
        <taxon>Bigyra</taxon>
        <taxon>Labyrinthulomycetes</taxon>
        <taxon>Thraustochytrida</taxon>
        <taxon>Thraustochytriidae</taxon>
        <taxon>Hondaea</taxon>
    </lineage>
</organism>
<dbReference type="EMBL" id="BEYU01000094">
    <property type="protein sequence ID" value="GBG31272.1"/>
    <property type="molecule type" value="Genomic_DNA"/>
</dbReference>
<accession>A0A2R5GK41</accession>
<keyword evidence="3" id="KW-1185">Reference proteome</keyword>
<feature type="compositionally biased region" description="Basic and acidic residues" evidence="1">
    <location>
        <begin position="319"/>
        <end position="331"/>
    </location>
</feature>
<dbReference type="InParanoid" id="A0A2R5GK41"/>
<reference evidence="2 3" key="1">
    <citation type="submission" date="2017-12" db="EMBL/GenBank/DDBJ databases">
        <title>Sequencing, de novo assembly and annotation of complete genome of a new Thraustochytrid species, strain FCC1311.</title>
        <authorList>
            <person name="Sedici K."/>
            <person name="Godart F."/>
            <person name="Aiese Cigliano R."/>
            <person name="Sanseverino W."/>
            <person name="Barakat M."/>
            <person name="Ortet P."/>
            <person name="Marechal E."/>
            <person name="Cagnac O."/>
            <person name="Amato A."/>
        </authorList>
    </citation>
    <scope>NUCLEOTIDE SEQUENCE [LARGE SCALE GENOMIC DNA]</scope>
</reference>
<comment type="caution">
    <text evidence="2">The sequence shown here is derived from an EMBL/GenBank/DDBJ whole genome shotgun (WGS) entry which is preliminary data.</text>
</comment>
<dbReference type="AlphaFoldDB" id="A0A2R5GK41"/>
<evidence type="ECO:0000256" key="1">
    <source>
        <dbReference type="SAM" id="MobiDB-lite"/>
    </source>
</evidence>
<gene>
    <name evidence="2" type="ORF">FCC1311_074932</name>
</gene>
<proteinExistence type="predicted"/>
<feature type="compositionally biased region" description="Low complexity" evidence="1">
    <location>
        <begin position="336"/>
        <end position="348"/>
    </location>
</feature>
<name>A0A2R5GK41_9STRA</name>
<feature type="region of interest" description="Disordered" evidence="1">
    <location>
        <begin position="278"/>
        <end position="348"/>
    </location>
</feature>
<evidence type="ECO:0000313" key="3">
    <source>
        <dbReference type="Proteomes" id="UP000241890"/>
    </source>
</evidence>